<organism evidence="1 2">
    <name type="scientific">Marinobacter nanhaiticus D15-8W</name>
    <dbReference type="NCBI Taxonomy" id="626887"/>
    <lineage>
        <taxon>Bacteria</taxon>
        <taxon>Pseudomonadati</taxon>
        <taxon>Pseudomonadota</taxon>
        <taxon>Gammaproteobacteria</taxon>
        <taxon>Pseudomonadales</taxon>
        <taxon>Marinobacteraceae</taxon>
        <taxon>Marinobacter</taxon>
    </lineage>
</organism>
<name>N6X151_9GAMM</name>
<dbReference type="EMBL" id="APLQ01000005">
    <property type="protein sequence ID" value="ENO17152.1"/>
    <property type="molecule type" value="Genomic_DNA"/>
</dbReference>
<reference evidence="1 2" key="1">
    <citation type="journal article" date="2013" name="Genome Announc.">
        <title>Genome Sequence of the Polycyclic Aromatic Hydrocarbon-Degrading Bacterium Strain Marinobacter nanhaiticus D15-8WT.</title>
        <authorList>
            <person name="Cui Z."/>
            <person name="Gao W."/>
            <person name="Li Q."/>
            <person name="Xu G."/>
            <person name="Zheng L."/>
        </authorList>
    </citation>
    <scope>NUCLEOTIDE SEQUENCE [LARGE SCALE GENOMIC DNA]</scope>
    <source>
        <strain evidence="1 2">D15-8W</strain>
    </source>
</reference>
<dbReference type="Proteomes" id="UP000013165">
    <property type="component" value="Unassembled WGS sequence"/>
</dbReference>
<dbReference type="RefSeq" id="WP_004578804.1">
    <property type="nucleotide sequence ID" value="NZ_AP028879.1"/>
</dbReference>
<dbReference type="AlphaFoldDB" id="N6X151"/>
<evidence type="ECO:0000313" key="1">
    <source>
        <dbReference type="EMBL" id="ENO17152.1"/>
    </source>
</evidence>
<sequence>MNESLNLVREFKAFRDTDGFFKDGLEALAIAIRHIQSRDDIHECFIDLPGKLSVIVDFNGGAPTYLVKENEALDNFKETTRTGAVEYLEGNL</sequence>
<keyword evidence="2" id="KW-1185">Reference proteome</keyword>
<dbReference type="PATRIC" id="fig|626887.3.peg.142"/>
<comment type="caution">
    <text evidence="1">The sequence shown here is derived from an EMBL/GenBank/DDBJ whole genome shotgun (WGS) entry which is preliminary data.</text>
</comment>
<protein>
    <submittedName>
        <fullName evidence="1">Uncharacterized protein</fullName>
    </submittedName>
</protein>
<proteinExistence type="predicted"/>
<evidence type="ECO:0000313" key="2">
    <source>
        <dbReference type="Proteomes" id="UP000013165"/>
    </source>
</evidence>
<dbReference type="HOGENOM" id="CLU_2409786_0_0_6"/>
<accession>N6X151</accession>
<gene>
    <name evidence="1" type="ORF">J057_00764</name>
</gene>